<keyword evidence="4" id="KW-0158">Chromosome</keyword>
<dbReference type="Pfam" id="PF00856">
    <property type="entry name" value="SET"/>
    <property type="match status" value="1"/>
</dbReference>
<keyword evidence="14" id="KW-0040">ANK repeat</keyword>
<dbReference type="PANTHER" id="PTHR46307">
    <property type="entry name" value="G9A, ISOFORM B"/>
    <property type="match status" value="1"/>
</dbReference>
<evidence type="ECO:0000256" key="12">
    <source>
        <dbReference type="ARBA" id="ARBA00023028"/>
    </source>
</evidence>
<dbReference type="CDD" id="cd10543">
    <property type="entry name" value="SET_EHMT"/>
    <property type="match status" value="1"/>
</dbReference>
<evidence type="ECO:0000256" key="14">
    <source>
        <dbReference type="PROSITE-ProRule" id="PRU00023"/>
    </source>
</evidence>
<dbReference type="InterPro" id="IPR002110">
    <property type="entry name" value="Ankyrin_rpt"/>
</dbReference>
<dbReference type="GO" id="GO:0044231">
    <property type="term" value="C:host cell presynaptic membrane"/>
    <property type="evidence" value="ECO:0007669"/>
    <property type="project" value="UniProtKB-KW"/>
</dbReference>
<dbReference type="Pfam" id="PF00023">
    <property type="entry name" value="Ank"/>
    <property type="match status" value="2"/>
</dbReference>
<gene>
    <name evidence="18" type="ORF">LARSCL_LOCUS14705</name>
</gene>
<dbReference type="InterPro" id="IPR007728">
    <property type="entry name" value="Pre-SET_dom"/>
</dbReference>
<proteinExistence type="predicted"/>
<feature type="compositionally biased region" description="Polar residues" evidence="15">
    <location>
        <begin position="135"/>
        <end position="150"/>
    </location>
</feature>
<reference evidence="18 19" key="1">
    <citation type="submission" date="2024-04" db="EMBL/GenBank/DDBJ databases">
        <authorList>
            <person name="Rising A."/>
            <person name="Reimegard J."/>
            <person name="Sonavane S."/>
            <person name="Akerstrom W."/>
            <person name="Nylinder S."/>
            <person name="Hedman E."/>
            <person name="Kallberg Y."/>
        </authorList>
    </citation>
    <scope>NUCLEOTIDE SEQUENCE [LARGE SCALE GENOMIC DNA]</scope>
</reference>
<feature type="compositionally biased region" description="Basic and acidic residues" evidence="15">
    <location>
        <begin position="407"/>
        <end position="419"/>
    </location>
</feature>
<dbReference type="GO" id="GO:0000122">
    <property type="term" value="P:negative regulation of transcription by RNA polymerase II"/>
    <property type="evidence" value="ECO:0007669"/>
    <property type="project" value="TreeGrafter"/>
</dbReference>
<feature type="compositionally biased region" description="Basic and acidic residues" evidence="15">
    <location>
        <begin position="152"/>
        <end position="166"/>
    </location>
</feature>
<dbReference type="PROSITE" id="PS50297">
    <property type="entry name" value="ANK_REP_REGION"/>
    <property type="match status" value="5"/>
</dbReference>
<evidence type="ECO:0000256" key="15">
    <source>
        <dbReference type="SAM" id="MobiDB-lite"/>
    </source>
</evidence>
<dbReference type="PROSITE" id="PS50280">
    <property type="entry name" value="SET"/>
    <property type="match status" value="1"/>
</dbReference>
<dbReference type="GO" id="GO:0000785">
    <property type="term" value="C:chromatin"/>
    <property type="evidence" value="ECO:0007669"/>
    <property type="project" value="TreeGrafter"/>
</dbReference>
<name>A0AAV2AT70_9ARAC</name>
<dbReference type="SMART" id="SM00317">
    <property type="entry name" value="SET"/>
    <property type="match status" value="1"/>
</dbReference>
<feature type="domain" description="Pre-SET" evidence="17">
    <location>
        <begin position="1239"/>
        <end position="1303"/>
    </location>
</feature>
<feature type="region of interest" description="Disordered" evidence="15">
    <location>
        <begin position="39"/>
        <end position="623"/>
    </location>
</feature>
<dbReference type="Pfam" id="PF12796">
    <property type="entry name" value="Ank_2"/>
    <property type="match status" value="2"/>
</dbReference>
<feature type="compositionally biased region" description="Basic and acidic residues" evidence="15">
    <location>
        <begin position="1"/>
        <end position="12"/>
    </location>
</feature>
<evidence type="ECO:0000256" key="4">
    <source>
        <dbReference type="ARBA" id="ARBA00022454"/>
    </source>
</evidence>
<comment type="subcellular location">
    <subcellularLocation>
        <location evidence="2">Chromosome</location>
    </subcellularLocation>
    <subcellularLocation>
        <location evidence="3">Secreted</location>
    </subcellularLocation>
    <subcellularLocation>
        <location evidence="1">Target cell membrane</location>
    </subcellularLocation>
</comment>
<feature type="repeat" description="ANK" evidence="14">
    <location>
        <begin position="1083"/>
        <end position="1115"/>
    </location>
</feature>
<feature type="compositionally biased region" description="Low complexity" evidence="15">
    <location>
        <begin position="267"/>
        <end position="276"/>
    </location>
</feature>
<evidence type="ECO:0000256" key="9">
    <source>
        <dbReference type="ARBA" id="ARBA00022656"/>
    </source>
</evidence>
<evidence type="ECO:0000256" key="10">
    <source>
        <dbReference type="ARBA" id="ARBA00022691"/>
    </source>
</evidence>
<evidence type="ECO:0000256" key="8">
    <source>
        <dbReference type="ARBA" id="ARBA00022603"/>
    </source>
</evidence>
<evidence type="ECO:0000313" key="19">
    <source>
        <dbReference type="Proteomes" id="UP001497382"/>
    </source>
</evidence>
<keyword evidence="10" id="KW-0949">S-adenosyl-L-methionine</keyword>
<dbReference type="InterPro" id="IPR036770">
    <property type="entry name" value="Ankyrin_rpt-contain_sf"/>
</dbReference>
<dbReference type="PROSITE" id="PS50867">
    <property type="entry name" value="PRE_SET"/>
    <property type="match status" value="1"/>
</dbReference>
<dbReference type="SMART" id="SM00248">
    <property type="entry name" value="ANK"/>
    <property type="match status" value="6"/>
</dbReference>
<dbReference type="GO" id="GO:0008270">
    <property type="term" value="F:zinc ion binding"/>
    <property type="evidence" value="ECO:0007669"/>
    <property type="project" value="InterPro"/>
</dbReference>
<feature type="compositionally biased region" description="Polar residues" evidence="15">
    <location>
        <begin position="321"/>
        <end position="337"/>
    </location>
</feature>
<keyword evidence="7" id="KW-1052">Target cell membrane</keyword>
<keyword evidence="6" id="KW-0964">Secreted</keyword>
<evidence type="ECO:0000313" key="18">
    <source>
        <dbReference type="EMBL" id="CAL1287228.1"/>
    </source>
</evidence>
<dbReference type="EMBL" id="CAXIEN010000214">
    <property type="protein sequence ID" value="CAL1287228.1"/>
    <property type="molecule type" value="Genomic_DNA"/>
</dbReference>
<sequence>MSSKSSSDKKNESSNSKNDPNSSTNKITTYFSVLRPEGRAKMCATKTGDSKQKEILQKLKSKDTMTLRAKNEEEKSVVTESSSKTDSPLLSSKEKLRGNISVSSALKTPLSQVLRKSIEASESKKETAEKIQPAKESQPSKSGASSQPEENQTEKKESTPVDKTPEIPKISRKAKKSFADTESVMALRRSQKPPDPSQSVTSSLRSHTKRNQDGTVNTTTTVKKRVTVSEPGDINIKNSSSKNLSQSSSSSPAVTTSLSTTDEKEQSSSNQSSISSGKLKKNRKRHFRGGTYGLFLSKRKKKNLAKKFQEESKDDECSLAGTENSSYLDSDDGNSLMSEDLYTPSEKSLADEEPNQESRNSPMFPAVEPKTDAAVGSNPSPNNEQEQPEVQKEAEVTESVEDQENIEDNKEIIQSENEPKPSMCPTDIDEVSQNATDMTEQIEDMQWEQDKKFDTPSDQKFPSEALKAPQYDDISNESFSNSASFPFKQSPNENNEDKEEPTEETIEEPISEKPDEKMDDEVKEELINEDRDATETTQIADTEEKNFSNMFENEENSNLEQEQTTPEKSSVLDSSGQEQDNESITASMPTSGDEHDTENQAPNVDPKDRGEPGDSSSTIATCVKSRQRIKRRFTDDIVDTDVGLLSLNSSMAPPRKVPPKPDPPKDVIQTFVSVTHSEAKKGPVTKIECIYNSHQDPVKSCTCEGDTYEANLGNEEEGVFCQAVDSIDDKLVGCTNPVVTSRLVRSSVKIPFTIMCEMHLWRLKHHHSCPYCGLFCSQGYFMQCTSSKGKQKVIHLYHEQCQPKEEGILPFCLHCGASSGMKRVQLEMHMASPPAFYMSQLPASLPIPHVEKAKMSFSPAEKLTREDDDINGSAYRIEDTGKVLSSVGLNSGPEKDELERLLQVFKEEKIVPHRYSPEDFYNAAAEGDVLKVLNILAQGIDPNLKFDNHEKETALHAAAAAGHTSVVHLLIQAGAINDAINEKIYTPLMLAVENNHKDVVFYLIKSGACADFKGENGMSSFHISAKNGSLEILKILMSSRFVDVNAQDDGGWTPIVWASEHNHYDVVKYLLKRGANPNIKDNEGNTGLHWSAFGGSVDICYLYLDYGCDINAVNERGDTPLHIAARQDSLPCVTLLLSRGSDVQIKNKTEQIPAECVIDKNSDTYLSLSLNMLLKKISGKYQHKAEKILHRDISRGKEQIAIQCVNDVDDEPPPLDFLYVTENCETTPMNIDRTITSLQSCHCEDDCSTATCTCASISYQCWYDKEGLLLPNFNLADPPMLFECNRACSCWSLNCRNRVLQNGMTCRLQLIRTKGKGWGVRTLKDIPKGTFICEYVGEMISDSAADKRADDSYLFDLDNRDGETYCLDARYYGNISRFINHLCEPNLVPVKVYVDHQDLNFPRIAFFSSRDIKQYEELGFDYCEKFWVIKYKYFTCDCGSPKCKYSKDTIHNTLANYYRRVREEQMEEAAQQPVVPEVQPFV</sequence>
<feature type="compositionally biased region" description="Low complexity" evidence="15">
    <location>
        <begin position="78"/>
        <end position="91"/>
    </location>
</feature>
<comment type="caution">
    <text evidence="18">The sequence shown here is derived from an EMBL/GenBank/DDBJ whole genome shotgun (WGS) entry which is preliminary data.</text>
</comment>
<dbReference type="GO" id="GO:0006887">
    <property type="term" value="P:exocytosis"/>
    <property type="evidence" value="ECO:0007669"/>
    <property type="project" value="UniProtKB-KW"/>
</dbReference>
<feature type="repeat" description="ANK" evidence="14">
    <location>
        <begin position="983"/>
        <end position="1015"/>
    </location>
</feature>
<dbReference type="GO" id="GO:0044218">
    <property type="term" value="C:other organism cell membrane"/>
    <property type="evidence" value="ECO:0007669"/>
    <property type="project" value="UniProtKB-KW"/>
</dbReference>
<keyword evidence="8" id="KW-0489">Methyltransferase</keyword>
<feature type="compositionally biased region" description="Basic and acidic residues" evidence="15">
    <location>
        <begin position="48"/>
        <end position="77"/>
    </location>
</feature>
<feature type="repeat" description="ANK" evidence="14">
    <location>
        <begin position="1050"/>
        <end position="1082"/>
    </location>
</feature>
<feature type="domain" description="SET" evidence="16">
    <location>
        <begin position="1306"/>
        <end position="1423"/>
    </location>
</feature>
<evidence type="ECO:0000256" key="3">
    <source>
        <dbReference type="ARBA" id="ARBA00004613"/>
    </source>
</evidence>
<evidence type="ECO:0000256" key="6">
    <source>
        <dbReference type="ARBA" id="ARBA00022525"/>
    </source>
</evidence>
<evidence type="ECO:0000256" key="2">
    <source>
        <dbReference type="ARBA" id="ARBA00004286"/>
    </source>
</evidence>
<dbReference type="Pfam" id="PF05033">
    <property type="entry name" value="Pre-SET"/>
    <property type="match status" value="1"/>
</dbReference>
<accession>A0AAV2AT70</accession>
<evidence type="ECO:0000259" key="16">
    <source>
        <dbReference type="PROSITE" id="PS50280"/>
    </source>
</evidence>
<dbReference type="GO" id="GO:0032259">
    <property type="term" value="P:methylation"/>
    <property type="evidence" value="ECO:0007669"/>
    <property type="project" value="UniProtKB-KW"/>
</dbReference>
<feature type="compositionally biased region" description="Low complexity" evidence="15">
    <location>
        <begin position="239"/>
        <end position="260"/>
    </location>
</feature>
<feature type="compositionally biased region" description="Polar residues" evidence="15">
    <location>
        <begin position="476"/>
        <end position="489"/>
    </location>
</feature>
<keyword evidence="19" id="KW-1185">Reference proteome</keyword>
<dbReference type="SUPFAM" id="SSF82199">
    <property type="entry name" value="SET domain"/>
    <property type="match status" value="1"/>
</dbReference>
<keyword evidence="12" id="KW-0638">Presynaptic neurotoxin</keyword>
<dbReference type="GO" id="GO:0005576">
    <property type="term" value="C:extracellular region"/>
    <property type="evidence" value="ECO:0007669"/>
    <property type="project" value="UniProtKB-SubCell"/>
</dbReference>
<feature type="repeat" description="ANK" evidence="14">
    <location>
        <begin position="1116"/>
        <end position="1148"/>
    </location>
</feature>
<evidence type="ECO:0000259" key="17">
    <source>
        <dbReference type="PROSITE" id="PS50867"/>
    </source>
</evidence>
<dbReference type="GO" id="GO:0046974">
    <property type="term" value="F:histone H3K9 methyltransferase activity"/>
    <property type="evidence" value="ECO:0007669"/>
    <property type="project" value="TreeGrafter"/>
</dbReference>
<evidence type="ECO:0000256" key="11">
    <source>
        <dbReference type="ARBA" id="ARBA00022699"/>
    </source>
</evidence>
<dbReference type="Gene3D" id="1.25.40.20">
    <property type="entry name" value="Ankyrin repeat-containing domain"/>
    <property type="match status" value="1"/>
</dbReference>
<dbReference type="SUPFAM" id="SSF48403">
    <property type="entry name" value="Ankyrin repeat"/>
    <property type="match status" value="1"/>
</dbReference>
<feature type="compositionally biased region" description="Polar residues" evidence="15">
    <location>
        <begin position="564"/>
        <end position="590"/>
    </location>
</feature>
<dbReference type="InterPro" id="IPR001214">
    <property type="entry name" value="SET_dom"/>
</dbReference>
<dbReference type="GO" id="GO:0005634">
    <property type="term" value="C:nucleus"/>
    <property type="evidence" value="ECO:0007669"/>
    <property type="project" value="InterPro"/>
</dbReference>
<feature type="repeat" description="ANK" evidence="14">
    <location>
        <begin position="950"/>
        <end position="982"/>
    </location>
</feature>
<dbReference type="SMART" id="SM00468">
    <property type="entry name" value="PreSET"/>
    <property type="match status" value="1"/>
</dbReference>
<feature type="compositionally biased region" description="Polar residues" evidence="15">
    <location>
        <begin position="100"/>
        <end position="111"/>
    </location>
</feature>
<organism evidence="18 19">
    <name type="scientific">Larinioides sclopetarius</name>
    <dbReference type="NCBI Taxonomy" id="280406"/>
    <lineage>
        <taxon>Eukaryota</taxon>
        <taxon>Metazoa</taxon>
        <taxon>Ecdysozoa</taxon>
        <taxon>Arthropoda</taxon>
        <taxon>Chelicerata</taxon>
        <taxon>Arachnida</taxon>
        <taxon>Araneae</taxon>
        <taxon>Araneomorphae</taxon>
        <taxon>Entelegynae</taxon>
        <taxon>Araneoidea</taxon>
        <taxon>Araneidae</taxon>
        <taxon>Larinioides</taxon>
    </lineage>
</organism>
<dbReference type="InterPro" id="IPR046341">
    <property type="entry name" value="SET_dom_sf"/>
</dbReference>
<dbReference type="PRINTS" id="PR01415">
    <property type="entry name" value="ANKYRIN"/>
</dbReference>
<dbReference type="PANTHER" id="PTHR46307:SF4">
    <property type="entry name" value="G9A, ISOFORM B"/>
    <property type="match status" value="1"/>
</dbReference>
<keyword evidence="11" id="KW-0528">Neurotoxin</keyword>
<evidence type="ECO:0000256" key="1">
    <source>
        <dbReference type="ARBA" id="ARBA00004175"/>
    </source>
</evidence>
<keyword evidence="8" id="KW-0808">Transferase</keyword>
<dbReference type="InterPro" id="IPR043550">
    <property type="entry name" value="EHMT1/EHMT2"/>
</dbReference>
<feature type="compositionally biased region" description="Basic and acidic residues" evidence="15">
    <location>
        <begin position="448"/>
        <end position="457"/>
    </location>
</feature>
<evidence type="ECO:0000256" key="5">
    <source>
        <dbReference type="ARBA" id="ARBA00022483"/>
    </source>
</evidence>
<evidence type="ECO:0000256" key="7">
    <source>
        <dbReference type="ARBA" id="ARBA00022537"/>
    </source>
</evidence>
<feature type="compositionally biased region" description="Low complexity" evidence="15">
    <location>
        <begin position="13"/>
        <end position="26"/>
    </location>
</feature>
<evidence type="ECO:0000256" key="13">
    <source>
        <dbReference type="ARBA" id="ARBA00023298"/>
    </source>
</evidence>
<keyword evidence="9" id="KW-0800">Toxin</keyword>
<keyword evidence="13" id="KW-1053">Target membrane</keyword>
<protein>
    <submittedName>
        <fullName evidence="18">Uncharacterized protein</fullName>
    </submittedName>
</protein>
<dbReference type="InterPro" id="IPR047762">
    <property type="entry name" value="EHMT_CRR"/>
</dbReference>
<feature type="compositionally biased region" description="Basic and acidic residues" evidence="15">
    <location>
        <begin position="116"/>
        <end position="133"/>
    </location>
</feature>
<dbReference type="GO" id="GO:0090729">
    <property type="term" value="F:toxin activity"/>
    <property type="evidence" value="ECO:0007669"/>
    <property type="project" value="UniProtKB-KW"/>
</dbReference>
<dbReference type="GO" id="GO:0002039">
    <property type="term" value="F:p53 binding"/>
    <property type="evidence" value="ECO:0007669"/>
    <property type="project" value="InterPro"/>
</dbReference>
<dbReference type="Pfam" id="PF21533">
    <property type="entry name" value="EHMT1-2_CRR"/>
    <property type="match status" value="1"/>
</dbReference>
<dbReference type="Gene3D" id="2.170.270.10">
    <property type="entry name" value="SET domain"/>
    <property type="match status" value="1"/>
</dbReference>
<dbReference type="CDD" id="cd20905">
    <property type="entry name" value="EHMT_ZBD"/>
    <property type="match status" value="1"/>
</dbReference>
<feature type="compositionally biased region" description="Basic and acidic residues" evidence="15">
    <location>
        <begin position="524"/>
        <end position="534"/>
    </location>
</feature>
<keyword evidence="5" id="KW-0268">Exocytosis</keyword>
<feature type="compositionally biased region" description="Acidic residues" evidence="15">
    <location>
        <begin position="396"/>
        <end position="406"/>
    </location>
</feature>
<keyword evidence="13" id="KW-0472">Membrane</keyword>
<feature type="region of interest" description="Disordered" evidence="15">
    <location>
        <begin position="1"/>
        <end position="27"/>
    </location>
</feature>
<dbReference type="Proteomes" id="UP001497382">
    <property type="component" value="Unassembled WGS sequence"/>
</dbReference>
<dbReference type="PROSITE" id="PS50088">
    <property type="entry name" value="ANK_REPEAT"/>
    <property type="match status" value="5"/>
</dbReference>
<feature type="compositionally biased region" description="Acidic residues" evidence="15">
    <location>
        <begin position="494"/>
        <end position="509"/>
    </location>
</feature>
<dbReference type="FunFam" id="2.170.270.10:FF:000005">
    <property type="entry name" value="Euchromatic histone-lysine N-methyltransferase 2"/>
    <property type="match status" value="1"/>
</dbReference>
<feature type="compositionally biased region" description="Basic residues" evidence="15">
    <location>
        <begin position="278"/>
        <end position="288"/>
    </location>
</feature>